<name>A0A6B8RSP3_9BACL</name>
<keyword evidence="4" id="KW-0804">Transcription</keyword>
<evidence type="ECO:0000256" key="4">
    <source>
        <dbReference type="ARBA" id="ARBA00023163"/>
    </source>
</evidence>
<evidence type="ECO:0000256" key="3">
    <source>
        <dbReference type="ARBA" id="ARBA00023125"/>
    </source>
</evidence>
<gene>
    <name evidence="7" type="ORF">EHS13_30645</name>
</gene>
<sequence length="235" mass="27228">MARRRIYSVNSSGSNELSESAHIPLDPARITHIALQLLSEIGLKELSMRKIADALGVKTASLYYHVKDKDQLLQLLADRVCEDMLWADASLPWQEQILYWGDHFRKVLQSYRNSVELFNWNYAPGYGRLTQIEKLFEVLVLAGFQDNQIPWMASMLKNFVLGFVVEELQHSVIPNVKEAQLDKQSGNHQEFYQHLPKERFPLMIRLGTYMTNSDLDNEFRFGLEVLMEGFMTKLS</sequence>
<dbReference type="InterPro" id="IPR036271">
    <property type="entry name" value="Tet_transcr_reg_TetR-rel_C_sf"/>
</dbReference>
<dbReference type="KEGG" id="ppsc:EHS13_30645"/>
<dbReference type="GO" id="GO:0046677">
    <property type="term" value="P:response to antibiotic"/>
    <property type="evidence" value="ECO:0007669"/>
    <property type="project" value="InterPro"/>
</dbReference>
<dbReference type="EMBL" id="CP034235">
    <property type="protein sequence ID" value="QGQ98927.1"/>
    <property type="molecule type" value="Genomic_DNA"/>
</dbReference>
<dbReference type="InterPro" id="IPR001647">
    <property type="entry name" value="HTH_TetR"/>
</dbReference>
<keyword evidence="2" id="KW-0805">Transcription regulation</keyword>
<evidence type="ECO:0000259" key="6">
    <source>
        <dbReference type="PROSITE" id="PS50977"/>
    </source>
</evidence>
<reference evidence="8" key="1">
    <citation type="submission" date="2018-11" db="EMBL/GenBank/DDBJ databases">
        <title>Complete genome sequence of Paenibacillus sp. ML311-T8.</title>
        <authorList>
            <person name="Nam Y.-D."/>
            <person name="Kang J."/>
            <person name="Chung W.-H."/>
            <person name="Park Y.S."/>
        </authorList>
    </citation>
    <scope>NUCLEOTIDE SEQUENCE [LARGE SCALE GENOMIC DNA]</scope>
    <source>
        <strain evidence="8">ML311-T8</strain>
    </source>
</reference>
<dbReference type="AlphaFoldDB" id="A0A6B8RSP3"/>
<dbReference type="SUPFAM" id="SSF46689">
    <property type="entry name" value="Homeodomain-like"/>
    <property type="match status" value="1"/>
</dbReference>
<dbReference type="PRINTS" id="PR00455">
    <property type="entry name" value="HTHTETR"/>
</dbReference>
<dbReference type="OrthoDB" id="166040at2"/>
<dbReference type="GO" id="GO:0045892">
    <property type="term" value="P:negative regulation of DNA-templated transcription"/>
    <property type="evidence" value="ECO:0007669"/>
    <property type="project" value="InterPro"/>
</dbReference>
<evidence type="ECO:0000256" key="2">
    <source>
        <dbReference type="ARBA" id="ARBA00023015"/>
    </source>
</evidence>
<dbReference type="SUPFAM" id="SSF48498">
    <property type="entry name" value="Tetracyclin repressor-like, C-terminal domain"/>
    <property type="match status" value="1"/>
</dbReference>
<feature type="DNA-binding region" description="H-T-H motif" evidence="5">
    <location>
        <begin position="47"/>
        <end position="66"/>
    </location>
</feature>
<accession>A0A6B8RSP3</accession>
<dbReference type="PANTHER" id="PTHR30055">
    <property type="entry name" value="HTH-TYPE TRANSCRIPTIONAL REGULATOR RUTR"/>
    <property type="match status" value="1"/>
</dbReference>
<evidence type="ECO:0000256" key="1">
    <source>
        <dbReference type="ARBA" id="ARBA00022491"/>
    </source>
</evidence>
<dbReference type="InterPro" id="IPR004111">
    <property type="entry name" value="Repressor_TetR_C"/>
</dbReference>
<keyword evidence="1" id="KW-0678">Repressor</keyword>
<dbReference type="InterPro" id="IPR050109">
    <property type="entry name" value="HTH-type_TetR-like_transc_reg"/>
</dbReference>
<dbReference type="InterPro" id="IPR009057">
    <property type="entry name" value="Homeodomain-like_sf"/>
</dbReference>
<dbReference type="RefSeq" id="WP_155704033.1">
    <property type="nucleotide sequence ID" value="NZ_CP034235.1"/>
</dbReference>
<dbReference type="PANTHER" id="PTHR30055:SF151">
    <property type="entry name" value="TRANSCRIPTIONAL REGULATORY PROTEIN"/>
    <property type="match status" value="1"/>
</dbReference>
<dbReference type="Gene3D" id="1.10.10.60">
    <property type="entry name" value="Homeodomain-like"/>
    <property type="match status" value="1"/>
</dbReference>
<dbReference type="PRINTS" id="PR00400">
    <property type="entry name" value="TETREPRESSOR"/>
</dbReference>
<dbReference type="Gene3D" id="1.10.357.10">
    <property type="entry name" value="Tetracycline Repressor, domain 2"/>
    <property type="match status" value="1"/>
</dbReference>
<dbReference type="GO" id="GO:0003700">
    <property type="term" value="F:DNA-binding transcription factor activity"/>
    <property type="evidence" value="ECO:0007669"/>
    <property type="project" value="TreeGrafter"/>
</dbReference>
<dbReference type="Pfam" id="PF00440">
    <property type="entry name" value="TetR_N"/>
    <property type="match status" value="1"/>
</dbReference>
<evidence type="ECO:0000256" key="5">
    <source>
        <dbReference type="PROSITE-ProRule" id="PRU00335"/>
    </source>
</evidence>
<evidence type="ECO:0000313" key="7">
    <source>
        <dbReference type="EMBL" id="QGQ98927.1"/>
    </source>
</evidence>
<dbReference type="Proteomes" id="UP000426246">
    <property type="component" value="Chromosome"/>
</dbReference>
<evidence type="ECO:0000313" key="8">
    <source>
        <dbReference type="Proteomes" id="UP000426246"/>
    </source>
</evidence>
<organism evidence="7 8">
    <name type="scientific">Paenibacillus psychroresistens</name>
    <dbReference type="NCBI Taxonomy" id="1778678"/>
    <lineage>
        <taxon>Bacteria</taxon>
        <taxon>Bacillati</taxon>
        <taxon>Bacillota</taxon>
        <taxon>Bacilli</taxon>
        <taxon>Bacillales</taxon>
        <taxon>Paenibacillaceae</taxon>
        <taxon>Paenibacillus</taxon>
    </lineage>
</organism>
<keyword evidence="8" id="KW-1185">Reference proteome</keyword>
<dbReference type="GO" id="GO:0000976">
    <property type="term" value="F:transcription cis-regulatory region binding"/>
    <property type="evidence" value="ECO:0007669"/>
    <property type="project" value="TreeGrafter"/>
</dbReference>
<protein>
    <submittedName>
        <fullName evidence="7">TetR family transcriptional regulator</fullName>
    </submittedName>
</protein>
<keyword evidence="3 5" id="KW-0238">DNA-binding</keyword>
<feature type="domain" description="HTH tetR-type" evidence="6">
    <location>
        <begin position="24"/>
        <end position="84"/>
    </location>
</feature>
<dbReference type="PROSITE" id="PS50977">
    <property type="entry name" value="HTH_TETR_2"/>
    <property type="match status" value="1"/>
</dbReference>
<proteinExistence type="predicted"/>
<dbReference type="Pfam" id="PF02909">
    <property type="entry name" value="TetR_C_1"/>
    <property type="match status" value="1"/>
</dbReference>
<dbReference type="InterPro" id="IPR003012">
    <property type="entry name" value="Tet_transcr_reg_TetR"/>
</dbReference>